<evidence type="ECO:0000313" key="4">
    <source>
        <dbReference type="Proteomes" id="UP000271889"/>
    </source>
</evidence>
<dbReference type="AlphaFoldDB" id="A0A3P6R2U5"/>
<evidence type="ECO:0008006" key="5">
    <source>
        <dbReference type="Google" id="ProtNLM"/>
    </source>
</evidence>
<keyword evidence="2" id="KW-1133">Transmembrane helix</keyword>
<sequence>MIDVSVPPSPAASRLSRTPSGMQSQRPTLWDGAMSALAVIDRRGLQTLSGRLAKGTNTQLRRTSAAFSREVDAMRRKRQCSLEWEFLATVLDRFLLLLFIAAVVLITMGMVVVGKMAQFSYDNPDATFF</sequence>
<keyword evidence="4" id="KW-1185">Reference proteome</keyword>
<evidence type="ECO:0000313" key="3">
    <source>
        <dbReference type="EMBL" id="VDK57222.1"/>
    </source>
</evidence>
<dbReference type="Gene3D" id="1.20.58.390">
    <property type="entry name" value="Neurotransmitter-gated ion-channel transmembrane domain"/>
    <property type="match status" value="1"/>
</dbReference>
<feature type="transmembrane region" description="Helical" evidence="2">
    <location>
        <begin position="94"/>
        <end position="113"/>
    </location>
</feature>
<evidence type="ECO:0000256" key="2">
    <source>
        <dbReference type="SAM" id="Phobius"/>
    </source>
</evidence>
<name>A0A3P6R2U5_CYLGO</name>
<gene>
    <name evidence="3" type="ORF">CGOC_LOCUS3907</name>
</gene>
<accession>A0A3P6R2U5</accession>
<feature type="compositionally biased region" description="Polar residues" evidence="1">
    <location>
        <begin position="15"/>
        <end position="26"/>
    </location>
</feature>
<dbReference type="Proteomes" id="UP000271889">
    <property type="component" value="Unassembled WGS sequence"/>
</dbReference>
<reference evidence="3 4" key="1">
    <citation type="submission" date="2018-11" db="EMBL/GenBank/DDBJ databases">
        <authorList>
            <consortium name="Pathogen Informatics"/>
        </authorList>
    </citation>
    <scope>NUCLEOTIDE SEQUENCE [LARGE SCALE GENOMIC DNA]</scope>
</reference>
<evidence type="ECO:0000256" key="1">
    <source>
        <dbReference type="SAM" id="MobiDB-lite"/>
    </source>
</evidence>
<dbReference type="SUPFAM" id="SSF90112">
    <property type="entry name" value="Neurotransmitter-gated ion-channel transmembrane pore"/>
    <property type="match status" value="1"/>
</dbReference>
<keyword evidence="2" id="KW-0812">Transmembrane</keyword>
<dbReference type="GO" id="GO:0016020">
    <property type="term" value="C:membrane"/>
    <property type="evidence" value="ECO:0007669"/>
    <property type="project" value="InterPro"/>
</dbReference>
<dbReference type="OrthoDB" id="5831031at2759"/>
<feature type="region of interest" description="Disordered" evidence="1">
    <location>
        <begin position="1"/>
        <end position="26"/>
    </location>
</feature>
<organism evidence="3 4">
    <name type="scientific">Cylicostephanus goldi</name>
    <name type="common">Nematode worm</name>
    <dbReference type="NCBI Taxonomy" id="71465"/>
    <lineage>
        <taxon>Eukaryota</taxon>
        <taxon>Metazoa</taxon>
        <taxon>Ecdysozoa</taxon>
        <taxon>Nematoda</taxon>
        <taxon>Chromadorea</taxon>
        <taxon>Rhabditida</taxon>
        <taxon>Rhabditina</taxon>
        <taxon>Rhabditomorpha</taxon>
        <taxon>Strongyloidea</taxon>
        <taxon>Strongylidae</taxon>
        <taxon>Cylicostephanus</taxon>
    </lineage>
</organism>
<protein>
    <recommendedName>
        <fullName evidence="5">Neurotransmitter-gated ion-channel transmembrane domain-containing protein</fullName>
    </recommendedName>
</protein>
<proteinExistence type="predicted"/>
<dbReference type="InterPro" id="IPR036719">
    <property type="entry name" value="Neuro-gated_channel_TM_sf"/>
</dbReference>
<dbReference type="EMBL" id="UYRV01010173">
    <property type="protein sequence ID" value="VDK57222.1"/>
    <property type="molecule type" value="Genomic_DNA"/>
</dbReference>
<dbReference type="GO" id="GO:0006811">
    <property type="term" value="P:monoatomic ion transport"/>
    <property type="evidence" value="ECO:0007669"/>
    <property type="project" value="InterPro"/>
</dbReference>
<dbReference type="InterPro" id="IPR038050">
    <property type="entry name" value="Neuro_actylchol_rec"/>
</dbReference>
<keyword evidence="2" id="KW-0472">Membrane</keyword>